<dbReference type="EMBL" id="BSDR01000001">
    <property type="protein sequence ID" value="GLI34777.1"/>
    <property type="molecule type" value="Genomic_DNA"/>
</dbReference>
<comment type="function">
    <text evidence="7">Hydrolyzes ribosome-free peptidyl-tRNAs (with 1 or more amino acids incorporated), which drop off the ribosome during protein synthesis, or as a result of ribosome stalling.</text>
</comment>
<sequence>MLIKDGQAGDEARIAVVVGLGNPGKQYALTRHNVGFRVVDCLARRYGINLEEGRFSALWGEGIIAGRQVRLLKPDTFMNRSGVAVAELVHLFGYSAPQILVVHDDLDLPCGRIRLVRKGGAGGHRGVSSIIEHLGSKQFPRVKLGIGRPLRGETVEAFVLEPPYPEEESLFAEMLESGVEAVLTTLQCGLTVAMNQYNRRESRSADS</sequence>
<dbReference type="PROSITE" id="PS01195">
    <property type="entry name" value="PEPT_TRNA_HYDROL_1"/>
    <property type="match status" value="1"/>
</dbReference>
<evidence type="ECO:0000256" key="7">
    <source>
        <dbReference type="HAMAP-Rule" id="MF_00083"/>
    </source>
</evidence>
<evidence type="ECO:0000313" key="11">
    <source>
        <dbReference type="Proteomes" id="UP001144372"/>
    </source>
</evidence>
<dbReference type="EC" id="3.1.1.29" evidence="1 7"/>
<dbReference type="InterPro" id="IPR036416">
    <property type="entry name" value="Pept_tRNA_hydro_sf"/>
</dbReference>
<feature type="site" description="Discriminates between blocked and unblocked aminoacyl-tRNA" evidence="7">
    <location>
        <position position="22"/>
    </location>
</feature>
<feature type="binding site" evidence="7">
    <location>
        <position position="77"/>
    </location>
    <ligand>
        <name>tRNA</name>
        <dbReference type="ChEBI" id="CHEBI:17843"/>
    </ligand>
</feature>
<dbReference type="PANTHER" id="PTHR17224:SF1">
    <property type="entry name" value="PEPTIDYL-TRNA HYDROLASE"/>
    <property type="match status" value="1"/>
</dbReference>
<comment type="similarity">
    <text evidence="5 7 9">Belongs to the PTH family.</text>
</comment>
<keyword evidence="7" id="KW-0963">Cytoplasm</keyword>
<keyword evidence="3 7" id="KW-0378">Hydrolase</keyword>
<dbReference type="InterPro" id="IPR018171">
    <property type="entry name" value="Pept_tRNA_hydro_CS"/>
</dbReference>
<dbReference type="RefSeq" id="WP_281794181.1">
    <property type="nucleotide sequence ID" value="NZ_BSDR01000001.1"/>
</dbReference>
<evidence type="ECO:0000256" key="2">
    <source>
        <dbReference type="ARBA" id="ARBA00022555"/>
    </source>
</evidence>
<comment type="caution">
    <text evidence="10">The sequence shown here is derived from an EMBL/GenBank/DDBJ whole genome shotgun (WGS) entry which is preliminary data.</text>
</comment>
<comment type="subunit">
    <text evidence="7">Monomer.</text>
</comment>
<evidence type="ECO:0000256" key="8">
    <source>
        <dbReference type="RuleBase" id="RU000673"/>
    </source>
</evidence>
<comment type="catalytic activity">
    <reaction evidence="7 8">
        <text>an N-acyl-L-alpha-aminoacyl-tRNA + H2O = an N-acyl-L-amino acid + a tRNA + H(+)</text>
        <dbReference type="Rhea" id="RHEA:54448"/>
        <dbReference type="Rhea" id="RHEA-COMP:10123"/>
        <dbReference type="Rhea" id="RHEA-COMP:13883"/>
        <dbReference type="ChEBI" id="CHEBI:15377"/>
        <dbReference type="ChEBI" id="CHEBI:15378"/>
        <dbReference type="ChEBI" id="CHEBI:59874"/>
        <dbReference type="ChEBI" id="CHEBI:78442"/>
        <dbReference type="ChEBI" id="CHEBI:138191"/>
        <dbReference type="EC" id="3.1.1.29"/>
    </reaction>
</comment>
<evidence type="ECO:0000256" key="4">
    <source>
        <dbReference type="ARBA" id="ARBA00022884"/>
    </source>
</evidence>
<dbReference type="FunFam" id="3.40.50.1470:FF:000001">
    <property type="entry name" value="Peptidyl-tRNA hydrolase"/>
    <property type="match status" value="1"/>
</dbReference>
<dbReference type="GO" id="GO:0000049">
    <property type="term" value="F:tRNA binding"/>
    <property type="evidence" value="ECO:0007669"/>
    <property type="project" value="UniProtKB-UniRule"/>
</dbReference>
<evidence type="ECO:0000256" key="6">
    <source>
        <dbReference type="ARBA" id="ARBA00050038"/>
    </source>
</evidence>
<keyword evidence="11" id="KW-1185">Reference proteome</keyword>
<dbReference type="AlphaFoldDB" id="A0A9W6D244"/>
<feature type="site" description="Stabilizes the basic form of H active site to accept a proton" evidence="7">
    <location>
        <position position="104"/>
    </location>
</feature>
<dbReference type="CDD" id="cd00462">
    <property type="entry name" value="PTH"/>
    <property type="match status" value="1"/>
</dbReference>
<evidence type="ECO:0000256" key="5">
    <source>
        <dbReference type="ARBA" id="ARBA00038063"/>
    </source>
</evidence>
<keyword evidence="4 7" id="KW-0694">RNA-binding</keyword>
<proteinExistence type="inferred from homology"/>
<dbReference type="HAMAP" id="MF_00083">
    <property type="entry name" value="Pept_tRNA_hydro_bact"/>
    <property type="match status" value="1"/>
</dbReference>
<dbReference type="Gene3D" id="3.40.50.1470">
    <property type="entry name" value="Peptidyl-tRNA hydrolase"/>
    <property type="match status" value="1"/>
</dbReference>
<dbReference type="Pfam" id="PF01195">
    <property type="entry name" value="Pept_tRNA_hydro"/>
    <property type="match status" value="1"/>
</dbReference>
<dbReference type="Proteomes" id="UP001144372">
    <property type="component" value="Unassembled WGS sequence"/>
</dbReference>
<organism evidence="10 11">
    <name type="scientific">Desulforhabdus amnigena</name>
    <dbReference type="NCBI Taxonomy" id="40218"/>
    <lineage>
        <taxon>Bacteria</taxon>
        <taxon>Pseudomonadati</taxon>
        <taxon>Thermodesulfobacteriota</taxon>
        <taxon>Syntrophobacteria</taxon>
        <taxon>Syntrophobacterales</taxon>
        <taxon>Syntrophobacteraceae</taxon>
        <taxon>Desulforhabdus</taxon>
    </lineage>
</organism>
<evidence type="ECO:0000256" key="1">
    <source>
        <dbReference type="ARBA" id="ARBA00013260"/>
    </source>
</evidence>
<dbReference type="SUPFAM" id="SSF53178">
    <property type="entry name" value="Peptidyl-tRNA hydrolase-like"/>
    <property type="match status" value="1"/>
</dbReference>
<feature type="binding site" evidence="7">
    <location>
        <position position="79"/>
    </location>
    <ligand>
        <name>tRNA</name>
        <dbReference type="ChEBI" id="CHEBI:17843"/>
    </ligand>
</feature>
<dbReference type="PANTHER" id="PTHR17224">
    <property type="entry name" value="PEPTIDYL-TRNA HYDROLASE"/>
    <property type="match status" value="1"/>
</dbReference>
<comment type="subcellular location">
    <subcellularLocation>
        <location evidence="7">Cytoplasm</location>
    </subcellularLocation>
</comment>
<protein>
    <recommendedName>
        <fullName evidence="6 7">Peptidyl-tRNA hydrolase</fullName>
        <shortName evidence="7">Pth</shortName>
        <ecNumber evidence="1 7">3.1.1.29</ecNumber>
    </recommendedName>
</protein>
<feature type="active site" description="Proton acceptor" evidence="7">
    <location>
        <position position="32"/>
    </location>
</feature>
<dbReference type="GO" id="GO:0006515">
    <property type="term" value="P:protein quality control for misfolded or incompletely synthesized proteins"/>
    <property type="evidence" value="ECO:0007669"/>
    <property type="project" value="UniProtKB-UniRule"/>
</dbReference>
<dbReference type="GO" id="GO:0072344">
    <property type="term" value="P:rescue of stalled ribosome"/>
    <property type="evidence" value="ECO:0007669"/>
    <property type="project" value="UniProtKB-UniRule"/>
</dbReference>
<dbReference type="NCBIfam" id="TIGR00447">
    <property type="entry name" value="pth"/>
    <property type="match status" value="1"/>
</dbReference>
<comment type="function">
    <text evidence="7">Catalyzes the release of premature peptidyl moieties from peptidyl-tRNA molecules trapped in stalled 50S ribosomal subunits, and thus maintains levels of free tRNAs and 50S ribosomes.</text>
</comment>
<evidence type="ECO:0000256" key="9">
    <source>
        <dbReference type="RuleBase" id="RU004320"/>
    </source>
</evidence>
<dbReference type="GO" id="GO:0004045">
    <property type="term" value="F:peptidyl-tRNA hydrolase activity"/>
    <property type="evidence" value="ECO:0007669"/>
    <property type="project" value="UniProtKB-UniRule"/>
</dbReference>
<dbReference type="GO" id="GO:0005737">
    <property type="term" value="C:cytoplasm"/>
    <property type="evidence" value="ECO:0007669"/>
    <property type="project" value="UniProtKB-SubCell"/>
</dbReference>
<evidence type="ECO:0000313" key="10">
    <source>
        <dbReference type="EMBL" id="GLI34777.1"/>
    </source>
</evidence>
<reference evidence="10" key="1">
    <citation type="submission" date="2022-12" db="EMBL/GenBank/DDBJ databases">
        <title>Reference genome sequencing for broad-spectrum identification of bacterial and archaeal isolates by mass spectrometry.</title>
        <authorList>
            <person name="Sekiguchi Y."/>
            <person name="Tourlousse D.M."/>
        </authorList>
    </citation>
    <scope>NUCLEOTIDE SEQUENCE</scope>
    <source>
        <strain evidence="10">ASRB1</strain>
    </source>
</reference>
<gene>
    <name evidence="7 10" type="primary">pth</name>
    <name evidence="10" type="ORF">DAMNIGENAA_22100</name>
</gene>
<feature type="binding site" evidence="7">
    <location>
        <position position="27"/>
    </location>
    <ligand>
        <name>tRNA</name>
        <dbReference type="ChEBI" id="CHEBI:17843"/>
    </ligand>
</feature>
<name>A0A9W6D244_9BACT</name>
<dbReference type="InterPro" id="IPR001328">
    <property type="entry name" value="Pept_tRNA_hydro"/>
</dbReference>
<comment type="caution">
    <text evidence="7">Lacks conserved residue(s) required for the propagation of feature annotation.</text>
</comment>
<accession>A0A9W6D244</accession>
<evidence type="ECO:0000256" key="3">
    <source>
        <dbReference type="ARBA" id="ARBA00022801"/>
    </source>
</evidence>
<keyword evidence="2 7" id="KW-0820">tRNA-binding</keyword>